<protein>
    <submittedName>
        <fullName evidence="3">Thioredoxin domain-containing protein</fullName>
    </submittedName>
</protein>
<dbReference type="Proteomes" id="UP001063782">
    <property type="component" value="Chromosome"/>
</dbReference>
<dbReference type="InterPro" id="IPR000866">
    <property type="entry name" value="AhpC/TSA"/>
</dbReference>
<evidence type="ECO:0000313" key="4">
    <source>
        <dbReference type="Proteomes" id="UP001063782"/>
    </source>
</evidence>
<reference evidence="3" key="1">
    <citation type="submission" date="2021-12" db="EMBL/GenBank/DDBJ databases">
        <title>taxonomy of Moraxella sp. ZY201224.</title>
        <authorList>
            <person name="Li F."/>
        </authorList>
    </citation>
    <scope>NUCLEOTIDE SEQUENCE</scope>
    <source>
        <strain evidence="3">ZY201224</strain>
    </source>
</reference>
<feature type="domain" description="Alkyl hydroperoxide reductase subunit C/ Thiol specific antioxidant" evidence="2">
    <location>
        <begin position="46"/>
        <end position="135"/>
    </location>
</feature>
<keyword evidence="1" id="KW-0812">Transmembrane</keyword>
<feature type="transmembrane region" description="Helical" evidence="1">
    <location>
        <begin position="7"/>
        <end position="25"/>
    </location>
</feature>
<dbReference type="RefSeq" id="WP_263076885.1">
    <property type="nucleotide sequence ID" value="NZ_CP089977.1"/>
</dbReference>
<gene>
    <name evidence="3" type="ORF">LU297_02765</name>
</gene>
<proteinExistence type="predicted"/>
<dbReference type="Pfam" id="PF00578">
    <property type="entry name" value="AhpC-TSA"/>
    <property type="match status" value="1"/>
</dbReference>
<dbReference type="Gene3D" id="3.40.30.10">
    <property type="entry name" value="Glutaredoxin"/>
    <property type="match status" value="1"/>
</dbReference>
<dbReference type="SUPFAM" id="SSF52833">
    <property type="entry name" value="Thioredoxin-like"/>
    <property type="match status" value="1"/>
</dbReference>
<dbReference type="InterPro" id="IPR036249">
    <property type="entry name" value="Thioredoxin-like_sf"/>
</dbReference>
<dbReference type="EMBL" id="CP089977">
    <property type="protein sequence ID" value="UXZ05388.1"/>
    <property type="molecule type" value="Genomic_DNA"/>
</dbReference>
<keyword evidence="1" id="KW-0472">Membrane</keyword>
<dbReference type="PANTHER" id="PTHR42852">
    <property type="entry name" value="THIOL:DISULFIDE INTERCHANGE PROTEIN DSBE"/>
    <property type="match status" value="1"/>
</dbReference>
<dbReference type="InterPro" id="IPR050553">
    <property type="entry name" value="Thioredoxin_ResA/DsbE_sf"/>
</dbReference>
<name>A0ABY6F5L3_9GAMM</name>
<keyword evidence="4" id="KW-1185">Reference proteome</keyword>
<evidence type="ECO:0000259" key="2">
    <source>
        <dbReference type="Pfam" id="PF00578"/>
    </source>
</evidence>
<organism evidence="3 4">
    <name type="scientific">Moraxella nasicaprae</name>
    <dbReference type="NCBI Taxonomy" id="2904122"/>
    <lineage>
        <taxon>Bacteria</taxon>
        <taxon>Pseudomonadati</taxon>
        <taxon>Pseudomonadota</taxon>
        <taxon>Gammaproteobacteria</taxon>
        <taxon>Moraxellales</taxon>
        <taxon>Moraxellaceae</taxon>
        <taxon>Moraxella</taxon>
    </lineage>
</organism>
<sequence>MKNFFTTLVKYLLIFVVVYVAVNLWRSPSTPAKQADMGIPSSFLQTSQQEPVLVYFWGTWCGICRLTSPNVNEMHLSGYPVLGIAVSSGSTDELNNYLQQHDYRFANLNDEYGQLFADWQGQVTPSFIIITDGQVSQSFTGITPLWLMKARMFWASI</sequence>
<dbReference type="PANTHER" id="PTHR42852:SF17">
    <property type="entry name" value="THIOREDOXIN-LIKE PROTEIN HI_1115"/>
    <property type="match status" value="1"/>
</dbReference>
<evidence type="ECO:0000256" key="1">
    <source>
        <dbReference type="SAM" id="Phobius"/>
    </source>
</evidence>
<accession>A0ABY6F5L3</accession>
<evidence type="ECO:0000313" key="3">
    <source>
        <dbReference type="EMBL" id="UXZ05388.1"/>
    </source>
</evidence>
<keyword evidence="1" id="KW-1133">Transmembrane helix</keyword>